<dbReference type="Proteomes" id="UP000221734">
    <property type="component" value="Chromosome Kuenenia_stuttgartiensis_MBR1"/>
</dbReference>
<evidence type="ECO:0000313" key="6">
    <source>
        <dbReference type="Proteomes" id="UP000501926"/>
    </source>
</evidence>
<dbReference type="PANTHER" id="PTHR46826">
    <property type="match status" value="1"/>
</dbReference>
<feature type="transmembrane region" description="Helical" evidence="1">
    <location>
        <begin position="166"/>
        <end position="188"/>
    </location>
</feature>
<proteinExistence type="predicted"/>
<dbReference type="EMBL" id="LT934425">
    <property type="protein sequence ID" value="SOH05065.1"/>
    <property type="molecule type" value="Genomic_DNA"/>
</dbReference>
<keyword evidence="5" id="KW-1185">Reference proteome</keyword>
<feature type="transmembrane region" description="Helical" evidence="1">
    <location>
        <begin position="6"/>
        <end position="28"/>
    </location>
</feature>
<dbReference type="RefSeq" id="WP_099325705.1">
    <property type="nucleotide sequence ID" value="NZ_CP049055.1"/>
</dbReference>
<dbReference type="KEGG" id="kst:KSMBR1_2578"/>
<keyword evidence="1" id="KW-0812">Transmembrane</keyword>
<feature type="transmembrane region" description="Helical" evidence="1">
    <location>
        <begin position="49"/>
        <end position="82"/>
    </location>
</feature>
<gene>
    <name evidence="3" type="ORF">KsCSTR_44200</name>
    <name evidence="4" type="ORF">KSMBR1_2578</name>
</gene>
<evidence type="ECO:0000256" key="1">
    <source>
        <dbReference type="SAM" id="Phobius"/>
    </source>
</evidence>
<name>A0A2C9CHD8_KUEST</name>
<feature type="domain" description="VTT" evidence="2">
    <location>
        <begin position="70"/>
        <end position="183"/>
    </location>
</feature>
<dbReference type="OrthoDB" id="9779114at2"/>
<feature type="transmembrane region" description="Helical" evidence="1">
    <location>
        <begin position="200"/>
        <end position="217"/>
    </location>
</feature>
<feature type="transmembrane region" description="Helical" evidence="1">
    <location>
        <begin position="88"/>
        <end position="109"/>
    </location>
</feature>
<organism evidence="4 5">
    <name type="scientific">Kuenenia stuttgartiensis</name>
    <dbReference type="NCBI Taxonomy" id="174633"/>
    <lineage>
        <taxon>Bacteria</taxon>
        <taxon>Pseudomonadati</taxon>
        <taxon>Planctomycetota</taxon>
        <taxon>Candidatus Brocadiia</taxon>
        <taxon>Candidatus Brocadiales</taxon>
        <taxon>Candidatus Brocadiaceae</taxon>
        <taxon>Candidatus Kuenenia</taxon>
    </lineage>
</organism>
<protein>
    <submittedName>
        <fullName evidence="3">Putative membrane protein</fullName>
    </submittedName>
</protein>
<keyword evidence="1" id="KW-0472">Membrane</keyword>
<dbReference type="PANTHER" id="PTHR46826:SF1">
    <property type="entry name" value="TVP38_TMEM64 FAMILY MEMBRANE PROTEIN YDJX"/>
    <property type="match status" value="1"/>
</dbReference>
<reference evidence="5" key="1">
    <citation type="submission" date="2017-10" db="EMBL/GenBank/DDBJ databases">
        <authorList>
            <person name="Frank J."/>
        </authorList>
    </citation>
    <scope>NUCLEOTIDE SEQUENCE [LARGE SCALE GENOMIC DNA]</scope>
</reference>
<reference evidence="3 6" key="3">
    <citation type="submission" date="2020-02" db="EMBL/GenBank/DDBJ databases">
        <title>Newly sequenced genome of strain CSTR1 showed variability in Candidatus Kuenenia stuttgartiensis genomes.</title>
        <authorList>
            <person name="Ding C."/>
            <person name="Adrian L."/>
        </authorList>
    </citation>
    <scope>NUCLEOTIDE SEQUENCE [LARGE SCALE GENOMIC DNA]</scope>
    <source>
        <strain evidence="3 6">CSTR1</strain>
    </source>
</reference>
<dbReference type="InterPro" id="IPR032816">
    <property type="entry name" value="VTT_dom"/>
</dbReference>
<dbReference type="AlphaFoldDB" id="A0A2C9CHD8"/>
<feature type="transmembrane region" description="Helical" evidence="1">
    <location>
        <begin position="132"/>
        <end position="154"/>
    </location>
</feature>
<accession>A0A2C9CHD8</accession>
<sequence length="225" mass="24819">MKYTKFFIIAAIVGLFVVFYMLGFNKYLSLEALQTNREALNTLYHEHRVAFTGAFMLIYIISAAISLPGATILTLTGGFIFGPLPGSGIVIVSATIGASLAFLVARFILRNTLEKKYERNLKKFNEGIAKNAWSYLLFLRLVPPFPFFLINIVMGLTRVPLRTFALVSFIGMYPGTFVYTLAGGQLATIHSVKDIASPRLIGAFTLLGCFALIPGIYKKLKGAKK</sequence>
<dbReference type="InterPro" id="IPR053240">
    <property type="entry name" value="VTT_domain"/>
</dbReference>
<dbReference type="Pfam" id="PF09335">
    <property type="entry name" value="VTT_dom"/>
    <property type="match status" value="1"/>
</dbReference>
<evidence type="ECO:0000313" key="5">
    <source>
        <dbReference type="Proteomes" id="UP000221734"/>
    </source>
</evidence>
<reference evidence="4" key="2">
    <citation type="submission" date="2017-10" db="EMBL/GenBank/DDBJ databases">
        <authorList>
            <person name="Banno H."/>
            <person name="Chua N.-H."/>
        </authorList>
    </citation>
    <scope>NUCLEOTIDE SEQUENCE [LARGE SCALE GENOMIC DNA]</scope>
    <source>
        <strain evidence="4">Kuenenia_mbr1_ru-nijmegen</strain>
    </source>
</reference>
<evidence type="ECO:0000259" key="2">
    <source>
        <dbReference type="Pfam" id="PF09335"/>
    </source>
</evidence>
<evidence type="ECO:0000313" key="3">
    <source>
        <dbReference type="EMBL" id="QII13799.1"/>
    </source>
</evidence>
<dbReference type="EMBL" id="CP049055">
    <property type="protein sequence ID" value="QII13799.1"/>
    <property type="molecule type" value="Genomic_DNA"/>
</dbReference>
<keyword evidence="1" id="KW-1133">Transmembrane helix</keyword>
<dbReference type="Proteomes" id="UP000501926">
    <property type="component" value="Chromosome"/>
</dbReference>
<evidence type="ECO:0000313" key="4">
    <source>
        <dbReference type="EMBL" id="SOH05065.1"/>
    </source>
</evidence>